<evidence type="ECO:0000313" key="1">
    <source>
        <dbReference type="EMBL" id="KAI2390001.1"/>
    </source>
</evidence>
<proteinExistence type="predicted"/>
<accession>A0ACB8V0W8</accession>
<comment type="caution">
    <text evidence="1">The sequence shown here is derived from an EMBL/GenBank/DDBJ whole genome shotgun (WGS) entry which is preliminary data.</text>
</comment>
<name>A0ACB8V0W8_9EURO</name>
<dbReference type="EMBL" id="JALBCA010000020">
    <property type="protein sequence ID" value="KAI2390001.1"/>
    <property type="molecule type" value="Genomic_DNA"/>
</dbReference>
<protein>
    <submittedName>
        <fullName evidence="1">Uncharacterized protein</fullName>
    </submittedName>
</protein>
<reference evidence="1" key="1">
    <citation type="journal article" date="2022" name="bioRxiv">
        <title>Population genetic analysis of Ophidiomyces ophidiicola, the causative agent of snake fungal disease, indicates recent introductions to the USA.</title>
        <authorList>
            <person name="Ladner J.T."/>
            <person name="Palmer J.M."/>
            <person name="Ettinger C.L."/>
            <person name="Stajich J.E."/>
            <person name="Farrell T.M."/>
            <person name="Glorioso B.M."/>
            <person name="Lawson B."/>
            <person name="Price S.J."/>
            <person name="Stengle A.G."/>
            <person name="Grear D.A."/>
            <person name="Lorch J.M."/>
        </authorList>
    </citation>
    <scope>NUCLEOTIDE SEQUENCE</scope>
    <source>
        <strain evidence="1">NWHC 24266-5</strain>
    </source>
</reference>
<sequence length="520" mass="57983">MASQGAIIEETIVGLKRALAREQLDQDAYDDLITQPTNRGNKTRYNSKYVHAGSLGVMNGRNFYRKKVEHAGYTRHILRHNPPRYDSEGDELDEEDSDTAADADAAEENPYSGITLEALLAPLRHPSELPDHPSLAVPYTSKAIAHMVDLIDQRLRQEQHALWQAKKLHQQLLGDAPWIPCGAVEKPQDRAIFEPLFLLPKDLQQQLVSGDANHIAASTRRLSVTRRSPHEQRIHDATVPNGHNLQLQNGHSTSAAEDIEMEDATEDSKAPDTHRDGVPLETNVTQADAENERQQIQTEPVGDGSSSTREDGTGDSPSGGDVEGGKDEVILPQNTKTEDQDENMLDSEIPENEGSPEPPRRMTTRAQTNQVTGSQNTSRPASPAVSRENADLGDADSDNLTPHALYHFPSIRIDRNCGLPPMEADETRHLLWAYIQKQGETVRLFSEILEMLRKAHRLKENVFEWCKADGHVGEMSDGEDWYDLDKWGLRDGEDLKKGADEEEPEVDEGRATGKRGRRRA</sequence>
<gene>
    <name evidence="1" type="ORF">LOY88_001809</name>
</gene>
<organism evidence="1">
    <name type="scientific">Ophidiomyces ophidiicola</name>
    <dbReference type="NCBI Taxonomy" id="1387563"/>
    <lineage>
        <taxon>Eukaryota</taxon>
        <taxon>Fungi</taxon>
        <taxon>Dikarya</taxon>
        <taxon>Ascomycota</taxon>
        <taxon>Pezizomycotina</taxon>
        <taxon>Eurotiomycetes</taxon>
        <taxon>Eurotiomycetidae</taxon>
        <taxon>Onygenales</taxon>
        <taxon>Onygenaceae</taxon>
        <taxon>Ophidiomyces</taxon>
    </lineage>
</organism>